<keyword evidence="1" id="KW-0812">Transmembrane</keyword>
<dbReference type="EMBL" id="CP001874">
    <property type="protein sequence ID" value="ADG89776.1"/>
    <property type="molecule type" value="Genomic_DNA"/>
</dbReference>
<keyword evidence="1" id="KW-1133">Transmembrane helix</keyword>
<evidence type="ECO:0000313" key="2">
    <source>
        <dbReference type="EMBL" id="ADG89776.1"/>
    </source>
</evidence>
<gene>
    <name evidence="2" type="ordered locus">Tbis_3081</name>
</gene>
<dbReference type="RefSeq" id="WP_013133309.1">
    <property type="nucleotide sequence ID" value="NC_014165.1"/>
</dbReference>
<feature type="transmembrane region" description="Helical" evidence="1">
    <location>
        <begin position="6"/>
        <end position="28"/>
    </location>
</feature>
<dbReference type="KEGG" id="tbi:Tbis_3081"/>
<evidence type="ECO:0000256" key="1">
    <source>
        <dbReference type="SAM" id="Phobius"/>
    </source>
</evidence>
<keyword evidence="1" id="KW-0472">Membrane</keyword>
<sequence>MNGAVLLMILFGAGVLLGLSILLLTVVVRATDRGEMFRWWIVRDKVRAKRKEEEEEKVAGRR</sequence>
<proteinExistence type="predicted"/>
<evidence type="ECO:0000313" key="3">
    <source>
        <dbReference type="Proteomes" id="UP000006640"/>
    </source>
</evidence>
<accession>D6Y840</accession>
<keyword evidence="3" id="KW-1185">Reference proteome</keyword>
<protein>
    <submittedName>
        <fullName evidence="2">Uncharacterized protein</fullName>
    </submittedName>
</protein>
<reference evidence="2 3" key="1">
    <citation type="submission" date="2010-01" db="EMBL/GenBank/DDBJ databases">
        <title>The complete genome of Thermobispora bispora DSM 43833.</title>
        <authorList>
            <consortium name="US DOE Joint Genome Institute (JGI-PGF)"/>
            <person name="Lucas S."/>
            <person name="Copeland A."/>
            <person name="Lapidus A."/>
            <person name="Glavina del Rio T."/>
            <person name="Dalin E."/>
            <person name="Tice H."/>
            <person name="Bruce D."/>
            <person name="Goodwin L."/>
            <person name="Pitluck S."/>
            <person name="Kyrpides N."/>
            <person name="Mavromatis K."/>
            <person name="Ivanova N."/>
            <person name="Mikhailova N."/>
            <person name="Chertkov O."/>
            <person name="Brettin T."/>
            <person name="Detter J.C."/>
            <person name="Han C."/>
            <person name="Larimer F."/>
            <person name="Land M."/>
            <person name="Hauser L."/>
            <person name="Markowitz V."/>
            <person name="Cheng J.-F."/>
            <person name="Hugenholtz P."/>
            <person name="Woyke T."/>
            <person name="Wu D."/>
            <person name="Jando M."/>
            <person name="Schneider S."/>
            <person name="Klenk H.-P."/>
            <person name="Eisen J.A."/>
        </authorList>
    </citation>
    <scope>NUCLEOTIDE SEQUENCE [LARGE SCALE GENOMIC DNA]</scope>
    <source>
        <strain evidence="3">ATCC 19993 / DSM 43833 / CBS 139.67 / JCM 10125 / KCTC 9307 / NBRC 14880 / R51</strain>
    </source>
</reference>
<name>D6Y840_THEBD</name>
<dbReference type="Proteomes" id="UP000006640">
    <property type="component" value="Chromosome"/>
</dbReference>
<organism evidence="2 3">
    <name type="scientific">Thermobispora bispora (strain ATCC 19993 / DSM 43833 / CBS 139.67 / JCM 10125 / KCTC 9307 / NBRC 14880 / R51)</name>
    <dbReference type="NCBI Taxonomy" id="469371"/>
    <lineage>
        <taxon>Bacteria</taxon>
        <taxon>Bacillati</taxon>
        <taxon>Actinomycetota</taxon>
        <taxon>Actinomycetes</taxon>
        <taxon>Streptosporangiales</taxon>
        <taxon>Streptosporangiaceae</taxon>
        <taxon>Thermobispora</taxon>
    </lineage>
</organism>
<dbReference type="AlphaFoldDB" id="D6Y840"/>
<dbReference type="HOGENOM" id="CLU_2902814_0_0_11"/>